<feature type="domain" description="START" evidence="6">
    <location>
        <begin position="49"/>
        <end position="228"/>
    </location>
</feature>
<sequence length="339" mass="38312">MKMKFPLPVDFFQCPPLAQEEIDQFKAQGRHSVKQLVQTAVLRGGPISWVLLSDETELKIYKAHDKLRNLSMYISRSTVVGTLDEVVDVFQTHTTELIKEAKRRVGKDLLDVATLYDFNPPHETSTINNVAIIYAAQKGPPFVASRDSVLLECRSPFQGDSGRRGWCRSLISVEVDGCPPFPGMVRVHQYGSGHHFLESTRRGYVELSYISHVDFGAKVPVWIENLANKKRCRNLITIDKCLRENRLRQGQFLTKVPMLPGSSLDAVRYCFLCTKPFGMFRQQSFCCKCGQVLCLGCNLPWQLNINGMFVAIRACLKCAQRPTTNHAMLPPPSQYDISP</sequence>
<evidence type="ECO:0008006" key="8">
    <source>
        <dbReference type="Google" id="ProtNLM"/>
    </source>
</evidence>
<dbReference type="AlphaFoldDB" id="A0A024UE83"/>
<dbReference type="EMBL" id="KI913957">
    <property type="protein sequence ID" value="ETW04726.1"/>
    <property type="molecule type" value="Genomic_DNA"/>
</dbReference>
<feature type="domain" description="FYVE-type" evidence="5">
    <location>
        <begin position="264"/>
        <end position="323"/>
    </location>
</feature>
<dbReference type="Gene3D" id="3.30.40.10">
    <property type="entry name" value="Zinc/RING finger domain, C3HC4 (zinc finger)"/>
    <property type="match status" value="1"/>
</dbReference>
<dbReference type="RefSeq" id="XP_008866164.1">
    <property type="nucleotide sequence ID" value="XM_008867942.1"/>
</dbReference>
<dbReference type="InterPro" id="IPR013083">
    <property type="entry name" value="Znf_RING/FYVE/PHD"/>
</dbReference>
<dbReference type="InterPro" id="IPR052727">
    <property type="entry name" value="Rab4/Rab5_effector"/>
</dbReference>
<accession>A0A024UE83</accession>
<keyword evidence="2 4" id="KW-0863">Zinc-finger</keyword>
<keyword evidence="3" id="KW-0862">Zinc</keyword>
<protein>
    <recommendedName>
        <fullName evidence="8">FYVE-type domain-containing protein</fullName>
    </recommendedName>
</protein>
<dbReference type="OrthoDB" id="3045089at2759"/>
<dbReference type="InterPro" id="IPR011011">
    <property type="entry name" value="Znf_FYVE_PHD"/>
</dbReference>
<dbReference type="InterPro" id="IPR002913">
    <property type="entry name" value="START_lipid-bd_dom"/>
</dbReference>
<dbReference type="GO" id="GO:0008270">
    <property type="term" value="F:zinc ion binding"/>
    <property type="evidence" value="ECO:0007669"/>
    <property type="project" value="UniProtKB-KW"/>
</dbReference>
<dbReference type="PROSITE" id="PS50178">
    <property type="entry name" value="ZF_FYVE"/>
    <property type="match status" value="1"/>
</dbReference>
<dbReference type="Pfam" id="PF01852">
    <property type="entry name" value="START"/>
    <property type="match status" value="1"/>
</dbReference>
<dbReference type="CDD" id="cd00177">
    <property type="entry name" value="START"/>
    <property type="match status" value="1"/>
</dbReference>
<organism evidence="7">
    <name type="scientific">Aphanomyces invadans</name>
    <dbReference type="NCBI Taxonomy" id="157072"/>
    <lineage>
        <taxon>Eukaryota</taxon>
        <taxon>Sar</taxon>
        <taxon>Stramenopiles</taxon>
        <taxon>Oomycota</taxon>
        <taxon>Saprolegniomycetes</taxon>
        <taxon>Saprolegniales</taxon>
        <taxon>Verrucalvaceae</taxon>
        <taxon>Aphanomyces</taxon>
    </lineage>
</organism>
<dbReference type="GeneID" id="20080925"/>
<evidence type="ECO:0000313" key="7">
    <source>
        <dbReference type="EMBL" id="ETW04726.1"/>
    </source>
</evidence>
<dbReference type="PROSITE" id="PS50848">
    <property type="entry name" value="START"/>
    <property type="match status" value="1"/>
</dbReference>
<evidence type="ECO:0000256" key="4">
    <source>
        <dbReference type="PROSITE-ProRule" id="PRU00091"/>
    </source>
</evidence>
<evidence type="ECO:0000256" key="1">
    <source>
        <dbReference type="ARBA" id="ARBA00022723"/>
    </source>
</evidence>
<dbReference type="InterPro" id="IPR023393">
    <property type="entry name" value="START-like_dom_sf"/>
</dbReference>
<dbReference type="PANTHER" id="PTHR13510">
    <property type="entry name" value="FYVE-FINGER-CONTAINING RAB5 EFFECTOR PROTEIN RABENOSYN-5-RELATED"/>
    <property type="match status" value="1"/>
</dbReference>
<evidence type="ECO:0000259" key="6">
    <source>
        <dbReference type="PROSITE" id="PS50848"/>
    </source>
</evidence>
<keyword evidence="1" id="KW-0479">Metal-binding</keyword>
<dbReference type="GO" id="GO:0008289">
    <property type="term" value="F:lipid binding"/>
    <property type="evidence" value="ECO:0007669"/>
    <property type="project" value="InterPro"/>
</dbReference>
<proteinExistence type="predicted"/>
<reference evidence="7" key="1">
    <citation type="submission" date="2013-12" db="EMBL/GenBank/DDBJ databases">
        <title>The Genome Sequence of Aphanomyces invadans NJM9701.</title>
        <authorList>
            <consortium name="The Broad Institute Genomics Platform"/>
            <person name="Russ C."/>
            <person name="Tyler B."/>
            <person name="van West P."/>
            <person name="Dieguez-Uribeondo J."/>
            <person name="Young S.K."/>
            <person name="Zeng Q."/>
            <person name="Gargeya S."/>
            <person name="Fitzgerald M."/>
            <person name="Abouelleil A."/>
            <person name="Alvarado L."/>
            <person name="Chapman S.B."/>
            <person name="Gainer-Dewar J."/>
            <person name="Goldberg J."/>
            <person name="Griggs A."/>
            <person name="Gujja S."/>
            <person name="Hansen M."/>
            <person name="Howarth C."/>
            <person name="Imamovic A."/>
            <person name="Ireland A."/>
            <person name="Larimer J."/>
            <person name="McCowan C."/>
            <person name="Murphy C."/>
            <person name="Pearson M."/>
            <person name="Poon T.W."/>
            <person name="Priest M."/>
            <person name="Roberts A."/>
            <person name="Saif S."/>
            <person name="Shea T."/>
            <person name="Sykes S."/>
            <person name="Wortman J."/>
            <person name="Nusbaum C."/>
            <person name="Birren B."/>
        </authorList>
    </citation>
    <scope>NUCLEOTIDE SEQUENCE [LARGE SCALE GENOMIC DNA]</scope>
    <source>
        <strain evidence="7">NJM9701</strain>
    </source>
</reference>
<evidence type="ECO:0000256" key="2">
    <source>
        <dbReference type="ARBA" id="ARBA00022771"/>
    </source>
</evidence>
<dbReference type="Gene3D" id="3.30.530.20">
    <property type="match status" value="1"/>
</dbReference>
<name>A0A024UE83_9STRA</name>
<evidence type="ECO:0000256" key="3">
    <source>
        <dbReference type="ARBA" id="ARBA00022833"/>
    </source>
</evidence>
<dbReference type="VEuPathDB" id="FungiDB:H310_03875"/>
<evidence type="ECO:0000259" key="5">
    <source>
        <dbReference type="PROSITE" id="PS50178"/>
    </source>
</evidence>
<gene>
    <name evidence="7" type="ORF">H310_03875</name>
</gene>
<dbReference type="PANTHER" id="PTHR13510:SF44">
    <property type="entry name" value="RABENOSYN-5"/>
    <property type="match status" value="1"/>
</dbReference>
<dbReference type="SUPFAM" id="SSF55961">
    <property type="entry name" value="Bet v1-like"/>
    <property type="match status" value="1"/>
</dbReference>
<dbReference type="SUPFAM" id="SSF57903">
    <property type="entry name" value="FYVE/PHD zinc finger"/>
    <property type="match status" value="1"/>
</dbReference>
<dbReference type="InterPro" id="IPR017455">
    <property type="entry name" value="Znf_FYVE-rel"/>
</dbReference>
<dbReference type="CDD" id="cd00065">
    <property type="entry name" value="FYVE_like_SF"/>
    <property type="match status" value="1"/>
</dbReference>